<name>A0ABZ0W0J0_9BACT</name>
<sequence>MNKMRSIAGLVLMITPWVLGCRGPVKEENKHTILNPVFTGQEYTIDTSESVVTWKGSMLGGANSHTGFIYISKGALMIRDGQLNGGRAEVDMNTIEDENHGRNNGLVDHLKHPDFFDVKRFPVSSIEITRAAPGMGRDVKITGNLTIKGVTNTVTFPARVEVKDGIVKANSKLVIDRTRWNVLYKSGKFYDLLADQIMADSIEFHIKIVAKGK</sequence>
<dbReference type="RefSeq" id="WP_114790377.1">
    <property type="nucleotide sequence ID" value="NZ_CP139960.1"/>
</dbReference>
<dbReference type="SMART" id="SM00867">
    <property type="entry name" value="YceI"/>
    <property type="match status" value="1"/>
</dbReference>
<dbReference type="Proteomes" id="UP001325680">
    <property type="component" value="Chromosome"/>
</dbReference>
<gene>
    <name evidence="2" type="ORF">U0035_13935</name>
</gene>
<dbReference type="PANTHER" id="PTHR34406:SF1">
    <property type="entry name" value="PROTEIN YCEI"/>
    <property type="match status" value="1"/>
</dbReference>
<protein>
    <submittedName>
        <fullName evidence="2">YceI family protein</fullName>
    </submittedName>
</protein>
<evidence type="ECO:0000313" key="3">
    <source>
        <dbReference type="Proteomes" id="UP001325680"/>
    </source>
</evidence>
<keyword evidence="3" id="KW-1185">Reference proteome</keyword>
<dbReference type="SUPFAM" id="SSF101874">
    <property type="entry name" value="YceI-like"/>
    <property type="match status" value="1"/>
</dbReference>
<evidence type="ECO:0000259" key="1">
    <source>
        <dbReference type="SMART" id="SM00867"/>
    </source>
</evidence>
<proteinExistence type="predicted"/>
<feature type="domain" description="Lipid/polyisoprenoid-binding YceI-like" evidence="1">
    <location>
        <begin position="42"/>
        <end position="211"/>
    </location>
</feature>
<dbReference type="PANTHER" id="PTHR34406">
    <property type="entry name" value="PROTEIN YCEI"/>
    <property type="match status" value="1"/>
</dbReference>
<dbReference type="InterPro" id="IPR007372">
    <property type="entry name" value="Lipid/polyisoprenoid-bd_YceI"/>
</dbReference>
<dbReference type="Pfam" id="PF04264">
    <property type="entry name" value="YceI"/>
    <property type="match status" value="1"/>
</dbReference>
<dbReference type="InterPro" id="IPR036761">
    <property type="entry name" value="TTHA0802/YceI-like_sf"/>
</dbReference>
<dbReference type="Gene3D" id="2.40.128.110">
    <property type="entry name" value="Lipid/polyisoprenoid-binding, YceI-like"/>
    <property type="match status" value="1"/>
</dbReference>
<accession>A0ABZ0W0J0</accession>
<evidence type="ECO:0000313" key="2">
    <source>
        <dbReference type="EMBL" id="WQD36768.1"/>
    </source>
</evidence>
<dbReference type="PROSITE" id="PS51257">
    <property type="entry name" value="PROKAR_LIPOPROTEIN"/>
    <property type="match status" value="1"/>
</dbReference>
<dbReference type="EMBL" id="CP139960">
    <property type="protein sequence ID" value="WQD36768.1"/>
    <property type="molecule type" value="Genomic_DNA"/>
</dbReference>
<organism evidence="2 3">
    <name type="scientific">Niabella yanshanensis</name>
    <dbReference type="NCBI Taxonomy" id="577386"/>
    <lineage>
        <taxon>Bacteria</taxon>
        <taxon>Pseudomonadati</taxon>
        <taxon>Bacteroidota</taxon>
        <taxon>Chitinophagia</taxon>
        <taxon>Chitinophagales</taxon>
        <taxon>Chitinophagaceae</taxon>
        <taxon>Niabella</taxon>
    </lineage>
</organism>
<reference evidence="2 3" key="1">
    <citation type="submission" date="2023-12" db="EMBL/GenBank/DDBJ databases">
        <title>Genome sequencing and assembly of bacterial species from a model synthetic community.</title>
        <authorList>
            <person name="Hogle S.L."/>
        </authorList>
    </citation>
    <scope>NUCLEOTIDE SEQUENCE [LARGE SCALE GENOMIC DNA]</scope>
    <source>
        <strain evidence="2 3">HAMBI_3031</strain>
    </source>
</reference>